<dbReference type="GO" id="GO:0003723">
    <property type="term" value="F:RNA binding"/>
    <property type="evidence" value="ECO:0007669"/>
    <property type="project" value="UniProtKB-KW"/>
</dbReference>
<sequence>MNWKNHPNVKFKNKGGNIMKTQKDPKPKNQTKNQNEMPSILNDKDIDNILNLSSENVNLFIEKAKLLAEQIGDKIEGRKRIERISSSKLRNFYDYAVQIKESKRSDWYLKLMLLKPKMVYNASKEPEKSDRRKALELFNREIDKILNKIDKNNKSHFDNFMKFF</sequence>
<keyword evidence="4" id="KW-0694">RNA-binding</keyword>
<evidence type="ECO:0000313" key="9">
    <source>
        <dbReference type="Proteomes" id="UP000009296"/>
    </source>
</evidence>
<evidence type="ECO:0000256" key="3">
    <source>
        <dbReference type="ARBA" id="ARBA00016118"/>
    </source>
</evidence>
<dbReference type="Pfam" id="PF03750">
    <property type="entry name" value="Csm2_III-A"/>
    <property type="match status" value="1"/>
</dbReference>
<evidence type="ECO:0000256" key="5">
    <source>
        <dbReference type="ARBA" id="ARBA00023118"/>
    </source>
</evidence>
<keyword evidence="5" id="KW-0051">Antiviral defense</keyword>
<dbReference type="GeneID" id="10773441"/>
<dbReference type="eggNOG" id="arCOG06487">
    <property type="taxonomic scope" value="Archaea"/>
</dbReference>
<evidence type="ECO:0000256" key="4">
    <source>
        <dbReference type="ARBA" id="ARBA00022884"/>
    </source>
</evidence>
<name>F8AJQ5_METOI</name>
<proteinExistence type="inferred from homology"/>
<feature type="region of interest" description="Disordered" evidence="7">
    <location>
        <begin position="1"/>
        <end position="39"/>
    </location>
</feature>
<comment type="function">
    <text evidence="1">This subunit may be involved in monitoring complementarity of crRNA and target RNA.</text>
</comment>
<evidence type="ECO:0000256" key="1">
    <source>
        <dbReference type="ARBA" id="ARBA00003640"/>
    </source>
</evidence>
<gene>
    <name evidence="8" type="ordered locus">Metok_1285</name>
</gene>
<dbReference type="GO" id="GO:0051607">
    <property type="term" value="P:defense response to virus"/>
    <property type="evidence" value="ECO:0007669"/>
    <property type="project" value="UniProtKB-KW"/>
</dbReference>
<evidence type="ECO:0000256" key="6">
    <source>
        <dbReference type="ARBA" id="ARBA00031723"/>
    </source>
</evidence>
<comment type="similarity">
    <text evidence="2">Belongs to the CRISPR-associated Csm2 family.</text>
</comment>
<organism evidence="8 9">
    <name type="scientific">Methanothermococcus okinawensis (strain DSM 14208 / JCM 11175 / IH1)</name>
    <dbReference type="NCBI Taxonomy" id="647113"/>
    <lineage>
        <taxon>Archaea</taxon>
        <taxon>Methanobacteriati</taxon>
        <taxon>Methanobacteriota</taxon>
        <taxon>Methanomada group</taxon>
        <taxon>Methanococci</taxon>
        <taxon>Methanococcales</taxon>
        <taxon>Methanococcaceae</taxon>
        <taxon>Methanothermococcus</taxon>
    </lineage>
</organism>
<dbReference type="KEGG" id="mok:Metok_1285"/>
<evidence type="ECO:0000256" key="2">
    <source>
        <dbReference type="ARBA" id="ARBA00006896"/>
    </source>
</evidence>
<dbReference type="STRING" id="647113.Metok_1285"/>
<dbReference type="Proteomes" id="UP000009296">
    <property type="component" value="Chromosome"/>
</dbReference>
<dbReference type="AlphaFoldDB" id="F8AJQ5"/>
<accession>F8AJQ5</accession>
<feature type="compositionally biased region" description="Polar residues" evidence="7">
    <location>
        <begin position="28"/>
        <end position="37"/>
    </location>
</feature>
<reference evidence="8" key="1">
    <citation type="submission" date="2011-05" db="EMBL/GenBank/DDBJ databases">
        <title>Complete sequence of chromosome of Methanothermococcus okinawensis IH1.</title>
        <authorList>
            <consortium name="US DOE Joint Genome Institute"/>
            <person name="Lucas S."/>
            <person name="Han J."/>
            <person name="Lapidus A."/>
            <person name="Cheng J.-F."/>
            <person name="Goodwin L."/>
            <person name="Pitluck S."/>
            <person name="Peters L."/>
            <person name="Mikhailova N."/>
            <person name="Held B."/>
            <person name="Han C."/>
            <person name="Tapia R."/>
            <person name="Land M."/>
            <person name="Hauser L."/>
            <person name="Kyrpides N."/>
            <person name="Ivanova N."/>
            <person name="Pagani I."/>
            <person name="Sieprawska-Lupa M."/>
            <person name="Takai K."/>
            <person name="Miyazaki J."/>
            <person name="Whitman W."/>
            <person name="Woyke T."/>
        </authorList>
    </citation>
    <scope>NUCLEOTIDE SEQUENCE</scope>
    <source>
        <strain evidence="8">IH1</strain>
    </source>
</reference>
<evidence type="ECO:0000313" key="8">
    <source>
        <dbReference type="EMBL" id="AEH07253.1"/>
    </source>
</evidence>
<dbReference type="InterPro" id="IPR010149">
    <property type="entry name" value="CRISPR-assoc_prot_Csm2_III-A"/>
</dbReference>
<dbReference type="NCBIfam" id="TIGR01870">
    <property type="entry name" value="cas_TM1810_Csm2"/>
    <property type="match status" value="1"/>
</dbReference>
<evidence type="ECO:0000256" key="7">
    <source>
        <dbReference type="SAM" id="MobiDB-lite"/>
    </source>
</evidence>
<protein>
    <recommendedName>
        <fullName evidence="3">CRISPR system Cms protein Csm2</fullName>
    </recommendedName>
    <alternativeName>
        <fullName evidence="6">CRISPR type III A-associated protein Csm2</fullName>
    </alternativeName>
</protein>
<dbReference type="EMBL" id="CP002792">
    <property type="protein sequence ID" value="AEH07253.1"/>
    <property type="molecule type" value="Genomic_DNA"/>
</dbReference>
<dbReference type="HOGENOM" id="CLU_131491_2_0_2"/>
<dbReference type="RefSeq" id="WP_013867435.1">
    <property type="nucleotide sequence ID" value="NC_015636.1"/>
</dbReference>
<keyword evidence="9" id="KW-1185">Reference proteome</keyword>